<keyword evidence="1" id="KW-0812">Transmembrane</keyword>
<feature type="transmembrane region" description="Helical" evidence="1">
    <location>
        <begin position="25"/>
        <end position="49"/>
    </location>
</feature>
<evidence type="ECO:0008006" key="4">
    <source>
        <dbReference type="Google" id="ProtNLM"/>
    </source>
</evidence>
<accession>A0A0G0F7T3</accession>
<evidence type="ECO:0000256" key="1">
    <source>
        <dbReference type="SAM" id="Phobius"/>
    </source>
</evidence>
<name>A0A0G0F7T3_9BACT</name>
<organism evidence="2 3">
    <name type="scientific">Candidatus Daviesbacteria bacterium GW2011_GWA1_36_8</name>
    <dbReference type="NCBI Taxonomy" id="1618417"/>
    <lineage>
        <taxon>Bacteria</taxon>
        <taxon>Candidatus Daviesiibacteriota</taxon>
    </lineage>
</organism>
<evidence type="ECO:0000313" key="2">
    <source>
        <dbReference type="EMBL" id="KKQ15278.1"/>
    </source>
</evidence>
<sequence length="187" mass="20781">MNKLEINLLPPELNISKKESLRKKLVFRTSFGFLVLTILATIVLFALVITKNFQLNNKTSSIETLVNSINSHKEQESLASVLRARVNSINALLKKESPEVEAYNLITILMPPNVNLINLSLDKNRKMLLTGETSNFALLDSFFTNLTDPKIHLGRINGTSINSLSVTQGSRVKFDLTINLASSNGKI</sequence>
<dbReference type="EMBL" id="LBSJ01000019">
    <property type="protein sequence ID" value="KKQ15278.1"/>
    <property type="molecule type" value="Genomic_DNA"/>
</dbReference>
<keyword evidence="1" id="KW-0472">Membrane</keyword>
<keyword evidence="1" id="KW-1133">Transmembrane helix</keyword>
<gene>
    <name evidence="2" type="ORF">US28_C0019G0011</name>
</gene>
<dbReference type="Proteomes" id="UP000034448">
    <property type="component" value="Unassembled WGS sequence"/>
</dbReference>
<evidence type="ECO:0000313" key="3">
    <source>
        <dbReference type="Proteomes" id="UP000034448"/>
    </source>
</evidence>
<comment type="caution">
    <text evidence="2">The sequence shown here is derived from an EMBL/GenBank/DDBJ whole genome shotgun (WGS) entry which is preliminary data.</text>
</comment>
<protein>
    <recommendedName>
        <fullName evidence="4">Fimbrial assembly family protein</fullName>
    </recommendedName>
</protein>
<proteinExistence type="predicted"/>
<dbReference type="AlphaFoldDB" id="A0A0G0F7T3"/>
<reference evidence="2 3" key="1">
    <citation type="journal article" date="2015" name="Nature">
        <title>rRNA introns, odd ribosomes, and small enigmatic genomes across a large radiation of phyla.</title>
        <authorList>
            <person name="Brown C.T."/>
            <person name="Hug L.A."/>
            <person name="Thomas B.C."/>
            <person name="Sharon I."/>
            <person name="Castelle C.J."/>
            <person name="Singh A."/>
            <person name="Wilkins M.J."/>
            <person name="Williams K.H."/>
            <person name="Banfield J.F."/>
        </authorList>
    </citation>
    <scope>NUCLEOTIDE SEQUENCE [LARGE SCALE GENOMIC DNA]</scope>
</reference>